<dbReference type="Gene3D" id="3.40.50.1220">
    <property type="entry name" value="TPP-binding domain"/>
    <property type="match status" value="1"/>
</dbReference>
<comment type="caution">
    <text evidence="4">The sequence shown here is derived from an EMBL/GenBank/DDBJ whole genome shotgun (WGS) entry which is preliminary data.</text>
</comment>
<dbReference type="Proteomes" id="UP000449193">
    <property type="component" value="Unassembled WGS sequence"/>
</dbReference>
<dbReference type="PANTHER" id="PTHR11085:SF10">
    <property type="entry name" value="NAD-DEPENDENT PROTEIN DEACYLASE SIRTUIN-5, MITOCHONDRIAL-RELATED"/>
    <property type="match status" value="1"/>
</dbReference>
<dbReference type="InterPro" id="IPR050134">
    <property type="entry name" value="NAD-dep_sirtuin_deacylases"/>
</dbReference>
<dbReference type="AlphaFoldDB" id="A0A0W7TP35"/>
<evidence type="ECO:0000313" key="5">
    <source>
        <dbReference type="EMBL" id="MTS29313.1"/>
    </source>
</evidence>
<dbReference type="PROSITE" id="PS50305">
    <property type="entry name" value="SIRTUIN"/>
    <property type="match status" value="1"/>
</dbReference>
<protein>
    <submittedName>
        <fullName evidence="4">Sir2 silent information regulator family NAD-dependent deacetylase</fullName>
    </submittedName>
</protein>
<dbReference type="EMBL" id="WMZU01000067">
    <property type="protein sequence ID" value="MTS29313.1"/>
    <property type="molecule type" value="Genomic_DNA"/>
</dbReference>
<reference evidence="8 9" key="2">
    <citation type="journal article" date="2019" name="Nat. Med.">
        <title>A library of human gut bacterial isolates paired with longitudinal multiomics data enables mechanistic microbiome research.</title>
        <authorList>
            <person name="Poyet M."/>
            <person name="Groussin M."/>
            <person name="Gibbons S.M."/>
            <person name="Avila-Pacheco J."/>
            <person name="Jiang X."/>
            <person name="Kearney S.M."/>
            <person name="Perrotta A.R."/>
            <person name="Berdy B."/>
            <person name="Zhao S."/>
            <person name="Lieberman T.D."/>
            <person name="Swanson P.K."/>
            <person name="Smith M."/>
            <person name="Roesemann S."/>
            <person name="Alexander J.E."/>
            <person name="Rich S.A."/>
            <person name="Livny J."/>
            <person name="Vlamakis H."/>
            <person name="Clish C."/>
            <person name="Bullock K."/>
            <person name="Deik A."/>
            <person name="Scott J."/>
            <person name="Pierce K.A."/>
            <person name="Xavier R.J."/>
            <person name="Alm E.J."/>
        </authorList>
    </citation>
    <scope>NUCLEOTIDE SEQUENCE [LARGE SCALE GENOMIC DNA]</scope>
    <source>
        <strain evidence="5 9">BIOML-A4</strain>
        <strain evidence="6 8">BIOML-A7</strain>
    </source>
</reference>
<dbReference type="Proteomes" id="UP000053433">
    <property type="component" value="Unassembled WGS sequence"/>
</dbReference>
<dbReference type="EMBL" id="WMZR01000009">
    <property type="protein sequence ID" value="MTS51602.1"/>
    <property type="molecule type" value="Genomic_DNA"/>
</dbReference>
<dbReference type="GO" id="GO:0017136">
    <property type="term" value="F:histone deacetylase activity, NAD-dependent"/>
    <property type="evidence" value="ECO:0007669"/>
    <property type="project" value="TreeGrafter"/>
</dbReference>
<feature type="domain" description="Deacetylase sirtuin-type" evidence="3">
    <location>
        <begin position="8"/>
        <end position="294"/>
    </location>
</feature>
<dbReference type="SUPFAM" id="SSF52467">
    <property type="entry name" value="DHS-like NAD/FAD-binding domain"/>
    <property type="match status" value="1"/>
</dbReference>
<dbReference type="InterPro" id="IPR026590">
    <property type="entry name" value="Ssirtuin_cat_dom"/>
</dbReference>
<dbReference type="GO" id="GO:0070403">
    <property type="term" value="F:NAD+ binding"/>
    <property type="evidence" value="ECO:0007669"/>
    <property type="project" value="TreeGrafter"/>
</dbReference>
<evidence type="ECO:0000313" key="4">
    <source>
        <dbReference type="EMBL" id="KUE75610.1"/>
    </source>
</evidence>
<feature type="binding site" evidence="2">
    <location>
        <position position="150"/>
    </location>
    <ligand>
        <name>Zn(2+)</name>
        <dbReference type="ChEBI" id="CHEBI:29105"/>
    </ligand>
</feature>
<name>A0A0W7TP35_9FIRM</name>
<evidence type="ECO:0000313" key="6">
    <source>
        <dbReference type="EMBL" id="MTS51602.1"/>
    </source>
</evidence>
<dbReference type="RefSeq" id="WP_040910293.1">
    <property type="nucleotide sequence ID" value="NZ_CAUGBV010000231.1"/>
</dbReference>
<keyword evidence="1" id="KW-0520">NAD</keyword>
<evidence type="ECO:0000259" key="3">
    <source>
        <dbReference type="PROSITE" id="PS50305"/>
    </source>
</evidence>
<keyword evidence="2" id="KW-0862">Zinc</keyword>
<evidence type="ECO:0000313" key="8">
    <source>
        <dbReference type="Proteomes" id="UP000449193"/>
    </source>
</evidence>
<feature type="binding site" evidence="2">
    <location>
        <position position="181"/>
    </location>
    <ligand>
        <name>Zn(2+)</name>
        <dbReference type="ChEBI" id="CHEBI:29105"/>
    </ligand>
</feature>
<accession>A0A0W7TP35</accession>
<feature type="binding site" evidence="2">
    <location>
        <position position="146"/>
    </location>
    <ligand>
        <name>Zn(2+)</name>
        <dbReference type="ChEBI" id="CHEBI:29105"/>
    </ligand>
</feature>
<dbReference type="InterPro" id="IPR029035">
    <property type="entry name" value="DHS-like_NAD/FAD-binding_dom"/>
</dbReference>
<gene>
    <name evidence="4" type="ORF">ASJ35_12600</name>
    <name evidence="6" type="ORF">GMD52_08615</name>
    <name evidence="5" type="ORF">GMD59_18875</name>
</gene>
<comment type="caution">
    <text evidence="2">Lacks conserved residue(s) required for the propagation of feature annotation.</text>
</comment>
<organism evidence="4 7">
    <name type="scientific">Ruthenibacterium lactatiformans</name>
    <dbReference type="NCBI Taxonomy" id="1550024"/>
    <lineage>
        <taxon>Bacteria</taxon>
        <taxon>Bacillati</taxon>
        <taxon>Bacillota</taxon>
        <taxon>Clostridia</taxon>
        <taxon>Eubacteriales</taxon>
        <taxon>Oscillospiraceae</taxon>
        <taxon>Ruthenibacterium</taxon>
    </lineage>
</organism>
<sequence>MLRARTRTEKDVFSKTERLKQALETADAVLIGAGAGLSASAGFTYSGERFHRYFSDFEAKYGFHDMYSGGFYAYPTPEEHWAYWSRYIQVNRYEDAPRPVYDSLYRLISEKDYFVLTTNVDHCFQKAGFDKKRLFYTQGDYGLLQCCEPCHRQTYDNRALILRMVEEQKNMRIPTALIPRCPKCGKPMAVNLRSDDRFAEDEGWRKAAGRYADFLRRHDGMHILLWEIGVGYNTPGIIKYPFWQMTAQNPNAVYACLNSGQAVCPGAIQRQSICIDGDAGILLQALLAPEESYE</sequence>
<evidence type="ECO:0000256" key="2">
    <source>
        <dbReference type="PROSITE-ProRule" id="PRU00236"/>
    </source>
</evidence>
<feature type="binding site" evidence="2">
    <location>
        <position position="184"/>
    </location>
    <ligand>
        <name>Zn(2+)</name>
        <dbReference type="ChEBI" id="CHEBI:29105"/>
    </ligand>
</feature>
<keyword evidence="2" id="KW-0479">Metal-binding</keyword>
<reference evidence="4 7" key="1">
    <citation type="submission" date="2015-10" db="EMBL/GenBank/DDBJ databases">
        <title>A novel member of the family Ruminococcaceae isolated from human faeces.</title>
        <authorList>
            <person name="Shkoporov A.N."/>
            <person name="Chaplin A.V."/>
            <person name="Motuzova O.V."/>
            <person name="Kafarskaia L.I."/>
            <person name="Efimov B.A."/>
        </authorList>
    </citation>
    <scope>NUCLEOTIDE SEQUENCE [LARGE SCALE GENOMIC DNA]</scope>
    <source>
        <strain evidence="4 7">668</strain>
    </source>
</reference>
<dbReference type="Proteomes" id="UP000472755">
    <property type="component" value="Unassembled WGS sequence"/>
</dbReference>
<dbReference type="PANTHER" id="PTHR11085">
    <property type="entry name" value="NAD-DEPENDENT PROTEIN DEACYLASE SIRTUIN-5, MITOCHONDRIAL-RELATED"/>
    <property type="match status" value="1"/>
</dbReference>
<dbReference type="EMBL" id="LMUA01000018">
    <property type="protein sequence ID" value="KUE75610.1"/>
    <property type="molecule type" value="Genomic_DNA"/>
</dbReference>
<evidence type="ECO:0000256" key="1">
    <source>
        <dbReference type="ARBA" id="ARBA00023027"/>
    </source>
</evidence>
<evidence type="ECO:0000313" key="7">
    <source>
        <dbReference type="Proteomes" id="UP000053433"/>
    </source>
</evidence>
<proteinExistence type="predicted"/>
<dbReference type="GO" id="GO:0046872">
    <property type="term" value="F:metal ion binding"/>
    <property type="evidence" value="ECO:0007669"/>
    <property type="project" value="UniProtKB-KW"/>
</dbReference>
<evidence type="ECO:0000313" key="9">
    <source>
        <dbReference type="Proteomes" id="UP000472755"/>
    </source>
</evidence>